<accession>A0ABU3QR42</accession>
<dbReference type="Gene3D" id="2.60.120.560">
    <property type="entry name" value="Exo-inulinase, domain 1"/>
    <property type="match status" value="1"/>
</dbReference>
<evidence type="ECO:0000256" key="2">
    <source>
        <dbReference type="SAM" id="SignalP"/>
    </source>
</evidence>
<gene>
    <name evidence="3" type="ORF">RND61_24745</name>
</gene>
<protein>
    <recommendedName>
        <fullName evidence="5">3-keto-disaccharide hydrolase domain-containing protein</fullName>
    </recommendedName>
</protein>
<feature type="chain" id="PRO_5046944145" description="3-keto-disaccharide hydrolase domain-containing protein" evidence="2">
    <location>
        <begin position="32"/>
        <end position="306"/>
    </location>
</feature>
<organism evidence="3 4">
    <name type="scientific">Streptomyces tamarix</name>
    <dbReference type="NCBI Taxonomy" id="3078565"/>
    <lineage>
        <taxon>Bacteria</taxon>
        <taxon>Bacillati</taxon>
        <taxon>Actinomycetota</taxon>
        <taxon>Actinomycetes</taxon>
        <taxon>Kitasatosporales</taxon>
        <taxon>Streptomycetaceae</taxon>
        <taxon>Streptomyces</taxon>
    </lineage>
</organism>
<name>A0ABU3QR42_9ACTN</name>
<evidence type="ECO:0000256" key="1">
    <source>
        <dbReference type="SAM" id="MobiDB-lite"/>
    </source>
</evidence>
<evidence type="ECO:0000313" key="4">
    <source>
        <dbReference type="Proteomes" id="UP001250181"/>
    </source>
</evidence>
<dbReference type="InterPro" id="IPR006311">
    <property type="entry name" value="TAT_signal"/>
</dbReference>
<evidence type="ECO:0000313" key="3">
    <source>
        <dbReference type="EMBL" id="MDT9685245.1"/>
    </source>
</evidence>
<dbReference type="Proteomes" id="UP001250181">
    <property type="component" value="Unassembled WGS sequence"/>
</dbReference>
<comment type="caution">
    <text evidence="3">The sequence shown here is derived from an EMBL/GenBank/DDBJ whole genome shotgun (WGS) entry which is preliminary data.</text>
</comment>
<dbReference type="PROSITE" id="PS51257">
    <property type="entry name" value="PROKAR_LIPOPROTEIN"/>
    <property type="match status" value="1"/>
</dbReference>
<keyword evidence="2" id="KW-0732">Signal</keyword>
<proteinExistence type="predicted"/>
<dbReference type="EMBL" id="JAWCTQ010000038">
    <property type="protein sequence ID" value="MDT9685245.1"/>
    <property type="molecule type" value="Genomic_DNA"/>
</dbReference>
<feature type="region of interest" description="Disordered" evidence="1">
    <location>
        <begin position="38"/>
        <end position="69"/>
    </location>
</feature>
<sequence length="306" mass="32532">MTRRVRPSLPPAATAPLARRAVLAAALTATACGTAAPAAATPLPAPPGDGPWPDPAGPGGDAFTADFPTDGLVTNEYAHRHPADPASRTHPDWTVTSGSLFGRWTFGWTGVPDDTSPGPDSATGTGSCVFRLATRRRDFADTWMRLRALVEPPVTTARTPARDWDGAHLWLRYHGPQELYALSFRRRDGTVAVKRKAPPPHDPAGEGVYTTLASVPHPLEYGRWHRVAGLVRDTADGGVHISLHLNGLHVIDVEDPAPGRLREAGGIGLRADNTSLVFDALTAYHPARPPAAGGPDTTEPDRREGP</sequence>
<dbReference type="RefSeq" id="WP_315880290.1">
    <property type="nucleotide sequence ID" value="NZ_JAWCTQ010000038.1"/>
</dbReference>
<feature type="compositionally biased region" description="Pro residues" evidence="1">
    <location>
        <begin position="43"/>
        <end position="56"/>
    </location>
</feature>
<feature type="region of interest" description="Disordered" evidence="1">
    <location>
        <begin position="285"/>
        <end position="306"/>
    </location>
</feature>
<dbReference type="PROSITE" id="PS51318">
    <property type="entry name" value="TAT"/>
    <property type="match status" value="1"/>
</dbReference>
<feature type="signal peptide" evidence="2">
    <location>
        <begin position="1"/>
        <end position="31"/>
    </location>
</feature>
<evidence type="ECO:0008006" key="5">
    <source>
        <dbReference type="Google" id="ProtNLM"/>
    </source>
</evidence>
<keyword evidence="4" id="KW-1185">Reference proteome</keyword>
<reference evidence="3 4" key="1">
    <citation type="submission" date="2023-09" db="EMBL/GenBank/DDBJ databases">
        <title>Streptomyces sp. nov.: A antagonism against Alternaria gaisen Producing Streptochlin, Isolated from Tamarix root soil.</title>
        <authorList>
            <person name="Chen Y."/>
        </authorList>
    </citation>
    <scope>NUCLEOTIDE SEQUENCE [LARGE SCALE GENOMIC DNA]</scope>
    <source>
        <strain evidence="3 4">TRM76323</strain>
    </source>
</reference>